<dbReference type="CDD" id="cd04732">
    <property type="entry name" value="HisA"/>
    <property type="match status" value="1"/>
</dbReference>
<dbReference type="Gene3D" id="3.20.20.70">
    <property type="entry name" value="Aldolase class I"/>
    <property type="match status" value="1"/>
</dbReference>
<reference evidence="14 15" key="1">
    <citation type="journal article" date="2016" name="Sci. Rep.">
        <title>Metabolic traits of an uncultured archaeal lineage -MSBL1- from brine pools of the Red Sea.</title>
        <authorList>
            <person name="Mwirichia R."/>
            <person name="Alam I."/>
            <person name="Rashid M."/>
            <person name="Vinu M."/>
            <person name="Ba-Alawi W."/>
            <person name="Anthony Kamau A."/>
            <person name="Kamanda Ngugi D."/>
            <person name="Goker M."/>
            <person name="Klenk H.P."/>
            <person name="Bajic V."/>
            <person name="Stingl U."/>
        </authorList>
    </citation>
    <scope>NUCLEOTIDE SEQUENCE [LARGE SCALE GENOMIC DNA]</scope>
    <source>
        <strain evidence="14">SCGC-AAA382F02</strain>
    </source>
</reference>
<keyword evidence="9 12" id="KW-0368">Histidine biosynthesis</keyword>
<dbReference type="PATRIC" id="fig|1698282.3.peg.390"/>
<evidence type="ECO:0000256" key="8">
    <source>
        <dbReference type="ARBA" id="ARBA00022605"/>
    </source>
</evidence>
<sequence>MLVIPAVDIRKQKCVQLVGGEPGTGYEYGDPVQAALKWEEKGASCLHIVDLDAALGEGENLEKIAEILANIGIGVQASGGIRTVEEGCELLGIGADRIILGTGAFENPSIIRELIEKTSPERIMVALDVKEGQIAVEGWKEKAKDDVIEMAKKFEKMGVGGFLFTNVDVEGRMVGLDPEPIKELVSILETPIVAAGGVKSLQDVKNAKEAGAAALVIGTALYEEKVSFKEAMEVAE</sequence>
<feature type="active site" description="Proton acceptor" evidence="12">
    <location>
        <position position="8"/>
    </location>
</feature>
<comment type="catalytic activity">
    <reaction evidence="1 12">
        <text>1-(5-phospho-beta-D-ribosyl)-5-[(5-phospho-beta-D-ribosylamino)methylideneamino]imidazole-4-carboxamide = 5-[(5-phospho-1-deoxy-D-ribulos-1-ylimino)methylamino]-1-(5-phospho-beta-D-ribosyl)imidazole-4-carboxamide</text>
        <dbReference type="Rhea" id="RHEA:15469"/>
        <dbReference type="ChEBI" id="CHEBI:58435"/>
        <dbReference type="ChEBI" id="CHEBI:58525"/>
        <dbReference type="EC" id="5.3.1.16"/>
    </reaction>
</comment>
<evidence type="ECO:0000256" key="6">
    <source>
        <dbReference type="ARBA" id="ARBA00018464"/>
    </source>
</evidence>
<evidence type="ECO:0000313" key="14">
    <source>
        <dbReference type="EMBL" id="KXB06272.1"/>
    </source>
</evidence>
<evidence type="ECO:0000256" key="11">
    <source>
        <dbReference type="ARBA" id="ARBA00030547"/>
    </source>
</evidence>
<dbReference type="FunFam" id="3.20.20.70:FF:000009">
    <property type="entry name" value="1-(5-phosphoribosyl)-5-[(5-phosphoribosylamino)methylideneamino] imidazole-4-carboxamide isomerase"/>
    <property type="match status" value="1"/>
</dbReference>
<keyword evidence="7 12" id="KW-0963">Cytoplasm</keyword>
<evidence type="ECO:0000256" key="1">
    <source>
        <dbReference type="ARBA" id="ARBA00000901"/>
    </source>
</evidence>
<evidence type="ECO:0000256" key="9">
    <source>
        <dbReference type="ARBA" id="ARBA00023102"/>
    </source>
</evidence>
<dbReference type="Pfam" id="PF00977">
    <property type="entry name" value="His_biosynth"/>
    <property type="match status" value="1"/>
</dbReference>
<dbReference type="PANTHER" id="PTHR43090">
    <property type="entry name" value="1-(5-PHOSPHORIBOSYL)-5-[(5-PHOSPHORIBOSYLAMINO)METHYLIDENEAMINO] IMIDAZOLE-4-CARBOXAMIDE ISOMERASE"/>
    <property type="match status" value="1"/>
</dbReference>
<dbReference type="Proteomes" id="UP000070491">
    <property type="component" value="Unassembled WGS sequence"/>
</dbReference>
<name>A0A133VIJ6_9EURY</name>
<organism evidence="14 15">
    <name type="scientific">candidate division MSBL1 archaeon SCGC-AAA382F02</name>
    <dbReference type="NCBI Taxonomy" id="1698282"/>
    <lineage>
        <taxon>Archaea</taxon>
        <taxon>Methanobacteriati</taxon>
        <taxon>Methanobacteriota</taxon>
        <taxon>candidate division MSBL1</taxon>
    </lineage>
</organism>
<dbReference type="GO" id="GO:0000105">
    <property type="term" value="P:L-histidine biosynthetic process"/>
    <property type="evidence" value="ECO:0007669"/>
    <property type="project" value="UniProtKB-UniRule"/>
</dbReference>
<dbReference type="InterPro" id="IPR006062">
    <property type="entry name" value="His_biosynth"/>
</dbReference>
<dbReference type="InterPro" id="IPR023016">
    <property type="entry name" value="HisA/PriA"/>
</dbReference>
<keyword evidence="10 12" id="KW-0413">Isomerase</keyword>
<evidence type="ECO:0000256" key="7">
    <source>
        <dbReference type="ARBA" id="ARBA00022490"/>
    </source>
</evidence>
<accession>A0A133VIJ6</accession>
<comment type="subcellular location">
    <subcellularLocation>
        <location evidence="2 12">Cytoplasm</location>
    </subcellularLocation>
</comment>
<dbReference type="HAMAP" id="MF_01014">
    <property type="entry name" value="HisA"/>
    <property type="match status" value="1"/>
</dbReference>
<evidence type="ECO:0000256" key="2">
    <source>
        <dbReference type="ARBA" id="ARBA00004496"/>
    </source>
</evidence>
<dbReference type="InterPro" id="IPR013785">
    <property type="entry name" value="Aldolase_TIM"/>
</dbReference>
<dbReference type="AlphaFoldDB" id="A0A133VIJ6"/>
<gene>
    <name evidence="12" type="primary">hisA</name>
    <name evidence="14" type="ORF">AKJ53_00875</name>
</gene>
<proteinExistence type="inferred from homology"/>
<dbReference type="SUPFAM" id="SSF51366">
    <property type="entry name" value="Ribulose-phoshate binding barrel"/>
    <property type="match status" value="1"/>
</dbReference>
<evidence type="ECO:0000256" key="13">
    <source>
        <dbReference type="RuleBase" id="RU003657"/>
    </source>
</evidence>
<dbReference type="GO" id="GO:0003949">
    <property type="term" value="F:1-(5-phosphoribosyl)-5-[(5-phosphoribosylamino)methylideneamino]imidazole-4-carboxamide isomerase activity"/>
    <property type="evidence" value="ECO:0007669"/>
    <property type="project" value="UniProtKB-UniRule"/>
</dbReference>
<evidence type="ECO:0000256" key="3">
    <source>
        <dbReference type="ARBA" id="ARBA00005133"/>
    </source>
</evidence>
<dbReference type="NCBIfam" id="NF010112">
    <property type="entry name" value="PRK13585.1"/>
    <property type="match status" value="1"/>
</dbReference>
<keyword evidence="15" id="KW-1185">Reference proteome</keyword>
<evidence type="ECO:0000313" key="15">
    <source>
        <dbReference type="Proteomes" id="UP000070491"/>
    </source>
</evidence>
<evidence type="ECO:0000256" key="12">
    <source>
        <dbReference type="HAMAP-Rule" id="MF_01014"/>
    </source>
</evidence>
<evidence type="ECO:0000256" key="10">
    <source>
        <dbReference type="ARBA" id="ARBA00023235"/>
    </source>
</evidence>
<dbReference type="InterPro" id="IPR011060">
    <property type="entry name" value="RibuloseP-bd_barrel"/>
</dbReference>
<dbReference type="PANTHER" id="PTHR43090:SF7">
    <property type="entry name" value="1-(5-PHOSPHORIBOSYL)-5-[(5-PHOSPHORIBOSYLAMINO)METHYLIDENEAMINO] IMIDAZOLE-4-CARBOXAMIDE ISOMERASE"/>
    <property type="match status" value="1"/>
</dbReference>
<dbReference type="GO" id="GO:0000162">
    <property type="term" value="P:L-tryptophan biosynthetic process"/>
    <property type="evidence" value="ECO:0007669"/>
    <property type="project" value="TreeGrafter"/>
</dbReference>
<comment type="similarity">
    <text evidence="4 12 13">Belongs to the HisA/HisF family.</text>
</comment>
<comment type="pathway">
    <text evidence="3 12">Amino-acid biosynthesis; L-histidine biosynthesis; L-histidine from 5-phospho-alpha-D-ribose 1-diphosphate: step 4/9.</text>
</comment>
<comment type="caution">
    <text evidence="14">The sequence shown here is derived from an EMBL/GenBank/DDBJ whole genome shotgun (WGS) entry which is preliminary data.</text>
</comment>
<protein>
    <recommendedName>
        <fullName evidence="6 12">1-(5-phosphoribosyl)-5-[(5-phosphoribosylamino)methylideneamino] imidazole-4-carboxamide isomerase</fullName>
        <ecNumber evidence="5 12">5.3.1.16</ecNumber>
    </recommendedName>
    <alternativeName>
        <fullName evidence="11 12">Phosphoribosylformimino-5-aminoimidazole carboxamide ribotide isomerase</fullName>
    </alternativeName>
</protein>
<dbReference type="GO" id="GO:0005737">
    <property type="term" value="C:cytoplasm"/>
    <property type="evidence" value="ECO:0007669"/>
    <property type="project" value="UniProtKB-SubCell"/>
</dbReference>
<evidence type="ECO:0000256" key="5">
    <source>
        <dbReference type="ARBA" id="ARBA00012550"/>
    </source>
</evidence>
<dbReference type="InterPro" id="IPR044524">
    <property type="entry name" value="Isoase_HisA-like"/>
</dbReference>
<dbReference type="EMBL" id="LHYG01000008">
    <property type="protein sequence ID" value="KXB06272.1"/>
    <property type="molecule type" value="Genomic_DNA"/>
</dbReference>
<keyword evidence="8 12" id="KW-0028">Amino-acid biosynthesis</keyword>
<dbReference type="UniPathway" id="UPA00031">
    <property type="reaction ID" value="UER00009"/>
</dbReference>
<feature type="active site" description="Proton donor" evidence="12">
    <location>
        <position position="128"/>
    </location>
</feature>
<evidence type="ECO:0000256" key="4">
    <source>
        <dbReference type="ARBA" id="ARBA00009667"/>
    </source>
</evidence>
<dbReference type="EC" id="5.3.1.16" evidence="5 12"/>